<accession>A0A0F8YE56</accession>
<organism evidence="2">
    <name type="scientific">marine sediment metagenome</name>
    <dbReference type="NCBI Taxonomy" id="412755"/>
    <lineage>
        <taxon>unclassified sequences</taxon>
        <taxon>metagenomes</taxon>
        <taxon>ecological metagenomes</taxon>
    </lineage>
</organism>
<comment type="caution">
    <text evidence="2">The sequence shown here is derived from an EMBL/GenBank/DDBJ whole genome shotgun (WGS) entry which is preliminary data.</text>
</comment>
<keyword evidence="1" id="KW-0472">Membrane</keyword>
<gene>
    <name evidence="2" type="ORF">LCGC14_3105160</name>
</gene>
<reference evidence="2" key="1">
    <citation type="journal article" date="2015" name="Nature">
        <title>Complex archaea that bridge the gap between prokaryotes and eukaryotes.</title>
        <authorList>
            <person name="Spang A."/>
            <person name="Saw J.H."/>
            <person name="Jorgensen S.L."/>
            <person name="Zaremba-Niedzwiedzka K."/>
            <person name="Martijn J."/>
            <person name="Lind A.E."/>
            <person name="van Eijk R."/>
            <person name="Schleper C."/>
            <person name="Guy L."/>
            <person name="Ettema T.J."/>
        </authorList>
    </citation>
    <scope>NUCLEOTIDE SEQUENCE</scope>
</reference>
<evidence type="ECO:0000256" key="1">
    <source>
        <dbReference type="SAM" id="Phobius"/>
    </source>
</evidence>
<name>A0A0F8YE56_9ZZZZ</name>
<dbReference type="EMBL" id="LAZR01067025">
    <property type="protein sequence ID" value="KKK52414.1"/>
    <property type="molecule type" value="Genomic_DNA"/>
</dbReference>
<keyword evidence="1" id="KW-1133">Transmembrane helix</keyword>
<protein>
    <submittedName>
        <fullName evidence="2">Uncharacterized protein</fullName>
    </submittedName>
</protein>
<proteinExistence type="predicted"/>
<feature type="transmembrane region" description="Helical" evidence="1">
    <location>
        <begin position="20"/>
        <end position="46"/>
    </location>
</feature>
<evidence type="ECO:0000313" key="2">
    <source>
        <dbReference type="EMBL" id="KKK52414.1"/>
    </source>
</evidence>
<dbReference type="AlphaFoldDB" id="A0A0F8YE56"/>
<sequence>MGRSSRHSTDAPPEFTAESVGYLVLGVAVIAVVIWILAMFIGLMIVTTKVMVEAAF</sequence>
<keyword evidence="1" id="KW-0812">Transmembrane</keyword>